<comment type="similarity">
    <text evidence="2 4">Belongs to the SspH family.</text>
</comment>
<comment type="subcellular location">
    <subcellularLocation>
        <location evidence="1 4">Spore core</location>
    </subcellularLocation>
</comment>
<proteinExistence type="inferred from homology"/>
<dbReference type="eggNOG" id="ENOG50339TA">
    <property type="taxonomic scope" value="Bacteria"/>
</dbReference>
<name>I7J4X2_9CLOT</name>
<reference evidence="5 6" key="1">
    <citation type="journal article" date="2011" name="J. Bacteriol.">
        <title>Draft genome sequence of Caloramator australicus strain RC3T, a thermoanaerobe from the Great Artesian Basin of Australia.</title>
        <authorList>
            <person name="Ogg C.D."/>
            <person name="Patel B.K.C."/>
        </authorList>
    </citation>
    <scope>NUCLEOTIDE SEQUENCE [LARGE SCALE GENOMIC DNA]</scope>
    <source>
        <strain evidence="5 6">RC3</strain>
    </source>
</reference>
<dbReference type="STRING" id="857293.CAAU_1097"/>
<dbReference type="GO" id="GO:0030436">
    <property type="term" value="P:asexual sporulation"/>
    <property type="evidence" value="ECO:0007669"/>
    <property type="project" value="UniProtKB-UniRule"/>
</dbReference>
<dbReference type="HAMAP" id="MF_00667">
    <property type="entry name" value="SspH"/>
    <property type="match status" value="1"/>
</dbReference>
<keyword evidence="6" id="KW-1185">Reference proteome</keyword>
<evidence type="ECO:0000256" key="1">
    <source>
        <dbReference type="ARBA" id="ARBA00004288"/>
    </source>
</evidence>
<evidence type="ECO:0000313" key="5">
    <source>
        <dbReference type="EMBL" id="CCJ33181.1"/>
    </source>
</evidence>
<protein>
    <recommendedName>
        <fullName evidence="4">Small, acid-soluble spore protein H</fullName>
        <shortName evidence="4">SASP H</shortName>
    </recommendedName>
</protein>
<organism evidence="5 6">
    <name type="scientific">Caloramator australicus RC3</name>
    <dbReference type="NCBI Taxonomy" id="857293"/>
    <lineage>
        <taxon>Bacteria</taxon>
        <taxon>Bacillati</taxon>
        <taxon>Bacillota</taxon>
        <taxon>Clostridia</taxon>
        <taxon>Eubacteriales</taxon>
        <taxon>Clostridiaceae</taxon>
        <taxon>Caloramator</taxon>
    </lineage>
</organism>
<evidence type="ECO:0000313" key="6">
    <source>
        <dbReference type="Proteomes" id="UP000007652"/>
    </source>
</evidence>
<dbReference type="InterPro" id="IPR012610">
    <property type="entry name" value="SASP_SspH"/>
</dbReference>
<dbReference type="RefSeq" id="WP_008908452.1">
    <property type="nucleotide sequence ID" value="NZ_CAKP01000065.1"/>
</dbReference>
<evidence type="ECO:0000256" key="4">
    <source>
        <dbReference type="HAMAP-Rule" id="MF_00667"/>
    </source>
</evidence>
<dbReference type="OrthoDB" id="1683648at2"/>
<dbReference type="EMBL" id="CAKP01000065">
    <property type="protein sequence ID" value="CCJ33181.1"/>
    <property type="molecule type" value="Genomic_DNA"/>
</dbReference>
<gene>
    <name evidence="4" type="primary">sspH</name>
    <name evidence="5" type="ORF">CAAU_1097</name>
</gene>
<dbReference type="Pfam" id="PF08141">
    <property type="entry name" value="SspH"/>
    <property type="match status" value="1"/>
</dbReference>
<dbReference type="GO" id="GO:0042601">
    <property type="term" value="C:endospore-forming forespore"/>
    <property type="evidence" value="ECO:0007669"/>
    <property type="project" value="InterPro"/>
</dbReference>
<dbReference type="GO" id="GO:0030435">
    <property type="term" value="P:sporulation resulting in formation of a cellular spore"/>
    <property type="evidence" value="ECO:0007669"/>
    <property type="project" value="UniProtKB-KW"/>
</dbReference>
<dbReference type="Proteomes" id="UP000007652">
    <property type="component" value="Unassembled WGS sequence"/>
</dbReference>
<dbReference type="NCBIfam" id="TIGR02861">
    <property type="entry name" value="SASP_H"/>
    <property type="match status" value="1"/>
</dbReference>
<comment type="caution">
    <text evidence="5">The sequence shown here is derived from an EMBL/GenBank/DDBJ whole genome shotgun (WGS) entry which is preliminary data.</text>
</comment>
<accession>I7J4X2</accession>
<evidence type="ECO:0000256" key="3">
    <source>
        <dbReference type="ARBA" id="ARBA00022969"/>
    </source>
</evidence>
<sequence>MDKNRVKEILNSTKSIEVQYENKPVWIEELDDTRNVAKVRRLDNGMHLTVSVNDLHETGTVH</sequence>
<keyword evidence="3 4" id="KW-0749">Sporulation</keyword>
<dbReference type="AlphaFoldDB" id="I7J4X2"/>
<evidence type="ECO:0000256" key="2">
    <source>
        <dbReference type="ARBA" id="ARBA00006573"/>
    </source>
</evidence>